<reference evidence="1" key="2">
    <citation type="journal article" date="2021" name="PeerJ">
        <title>Extensive microbial diversity within the chicken gut microbiome revealed by metagenomics and culture.</title>
        <authorList>
            <person name="Gilroy R."/>
            <person name="Ravi A."/>
            <person name="Getino M."/>
            <person name="Pursley I."/>
            <person name="Horton D.L."/>
            <person name="Alikhan N.F."/>
            <person name="Baker D."/>
            <person name="Gharbi K."/>
            <person name="Hall N."/>
            <person name="Watson M."/>
            <person name="Adriaenssens E.M."/>
            <person name="Foster-Nyarko E."/>
            <person name="Jarju S."/>
            <person name="Secka A."/>
            <person name="Antonio M."/>
            <person name="Oren A."/>
            <person name="Chaudhuri R.R."/>
            <person name="La Ragione R."/>
            <person name="Hildebrand F."/>
            <person name="Pallen M.J."/>
        </authorList>
    </citation>
    <scope>NUCLEOTIDE SEQUENCE</scope>
    <source>
        <strain evidence="1">ChiSxjej1B13-7958</strain>
    </source>
</reference>
<gene>
    <name evidence="1" type="ORF">IAB89_07520</name>
</gene>
<evidence type="ECO:0008006" key="3">
    <source>
        <dbReference type="Google" id="ProtNLM"/>
    </source>
</evidence>
<dbReference type="AlphaFoldDB" id="A0A9D1AMS4"/>
<name>A0A9D1AMS4_9FIRM</name>
<reference evidence="1" key="1">
    <citation type="submission" date="2020-10" db="EMBL/GenBank/DDBJ databases">
        <authorList>
            <person name="Gilroy R."/>
        </authorList>
    </citation>
    <scope>NUCLEOTIDE SEQUENCE</scope>
    <source>
        <strain evidence="1">ChiSxjej1B13-7958</strain>
    </source>
</reference>
<organism evidence="1 2">
    <name type="scientific">Candidatus Caccousia avicola</name>
    <dbReference type="NCBI Taxonomy" id="2840721"/>
    <lineage>
        <taxon>Bacteria</taxon>
        <taxon>Bacillati</taxon>
        <taxon>Bacillota</taxon>
        <taxon>Clostridia</taxon>
        <taxon>Eubacteriales</taxon>
        <taxon>Oscillospiraceae</taxon>
        <taxon>Oscillospiraceae incertae sedis</taxon>
        <taxon>Candidatus Caccousia</taxon>
    </lineage>
</organism>
<dbReference type="Gene3D" id="3.20.20.140">
    <property type="entry name" value="Metal-dependent hydrolases"/>
    <property type="match status" value="1"/>
</dbReference>
<dbReference type="Proteomes" id="UP000824242">
    <property type="component" value="Unassembled WGS sequence"/>
</dbReference>
<accession>A0A9D1AMS4</accession>
<proteinExistence type="predicted"/>
<sequence length="326" mass="38298">LGMNRGDRLGHALALGVDVEDWYQGKGYQITMTVQDYIDNLAWLYHALRRYQIEGMEELSWILEREFDPWFQQVYLNHISAAEIEAIGRAAIQEYGQDLRKQNYGLHARSFDISDYYHAWSLRGDHPVLYQNGYYHTDFRTEEYFTNQSYPHDFARRYMLEPCLLNYWYHYNAKVKRSGSRRITVTVSPEYVQGVKAVQRAMCFEVAQRGIFIETNPSSNVLISTFRRYEKHPLSIWYNKGLTHDHDALNECAQLHVSINTDDMGTFFTNLENEYAFLARAQEEAKSEDGKSLYSISNILEWLDAIRIMGNEQGFKAKDLPETLDW</sequence>
<feature type="non-terminal residue" evidence="1">
    <location>
        <position position="1"/>
    </location>
</feature>
<protein>
    <recommendedName>
        <fullName evidence="3">Adenosine deaminase</fullName>
    </recommendedName>
</protein>
<evidence type="ECO:0000313" key="2">
    <source>
        <dbReference type="Proteomes" id="UP000824242"/>
    </source>
</evidence>
<evidence type="ECO:0000313" key="1">
    <source>
        <dbReference type="EMBL" id="HIR47487.1"/>
    </source>
</evidence>
<dbReference type="EMBL" id="DVGZ01000077">
    <property type="protein sequence ID" value="HIR47487.1"/>
    <property type="molecule type" value="Genomic_DNA"/>
</dbReference>
<dbReference type="SUPFAM" id="SSF51556">
    <property type="entry name" value="Metallo-dependent hydrolases"/>
    <property type="match status" value="1"/>
</dbReference>
<dbReference type="InterPro" id="IPR032466">
    <property type="entry name" value="Metal_Hydrolase"/>
</dbReference>
<comment type="caution">
    <text evidence="1">The sequence shown here is derived from an EMBL/GenBank/DDBJ whole genome shotgun (WGS) entry which is preliminary data.</text>
</comment>